<dbReference type="STRING" id="36849.OXPF_39570"/>
<dbReference type="RefSeq" id="WP_054876919.1">
    <property type="nucleotide sequence ID" value="NZ_LKET01000068.1"/>
</dbReference>
<keyword evidence="2" id="KW-1185">Reference proteome</keyword>
<evidence type="ECO:0000313" key="1">
    <source>
        <dbReference type="EMBL" id="KPU42178.1"/>
    </source>
</evidence>
<name>A0A0P8W1A1_9CLOT</name>
<dbReference type="Proteomes" id="UP000050326">
    <property type="component" value="Unassembled WGS sequence"/>
</dbReference>
<protein>
    <submittedName>
        <fullName evidence="1">Uncharacterized protein</fullName>
    </submittedName>
</protein>
<dbReference type="EMBL" id="LKET01000068">
    <property type="protein sequence ID" value="KPU42178.1"/>
    <property type="molecule type" value="Genomic_DNA"/>
</dbReference>
<reference evidence="1 2" key="1">
    <citation type="submission" date="2015-09" db="EMBL/GenBank/DDBJ databases">
        <title>Genome sequence of Oxobacter pfennigii DSM 3222.</title>
        <authorList>
            <person name="Poehlein A."/>
            <person name="Bengelsdorf F.R."/>
            <person name="Schiel-Bengelsdorf B."/>
            <person name="Duerre P."/>
            <person name="Daniel R."/>
        </authorList>
    </citation>
    <scope>NUCLEOTIDE SEQUENCE [LARGE SCALE GENOMIC DNA]</scope>
    <source>
        <strain evidence="1 2">DSM 3222</strain>
    </source>
</reference>
<proteinExistence type="predicted"/>
<evidence type="ECO:0000313" key="2">
    <source>
        <dbReference type="Proteomes" id="UP000050326"/>
    </source>
</evidence>
<comment type="caution">
    <text evidence="1">The sequence shown here is derived from an EMBL/GenBank/DDBJ whole genome shotgun (WGS) entry which is preliminary data.</text>
</comment>
<sequence>MKTLKFYGYSDDTFGEYAITNEDVDNCSNNKPIQCLITSSEGNLFVIGHYYIHPNDGCWTIGISPHGEGSKIPNWPMRISACDVPYSCCLEIDVPDDFKLNWFSNGRPADID</sequence>
<dbReference type="AlphaFoldDB" id="A0A0P8W1A1"/>
<accession>A0A0P8W1A1</accession>
<organism evidence="1 2">
    <name type="scientific">Oxobacter pfennigii</name>
    <dbReference type="NCBI Taxonomy" id="36849"/>
    <lineage>
        <taxon>Bacteria</taxon>
        <taxon>Bacillati</taxon>
        <taxon>Bacillota</taxon>
        <taxon>Clostridia</taxon>
        <taxon>Eubacteriales</taxon>
        <taxon>Clostridiaceae</taxon>
        <taxon>Oxobacter</taxon>
    </lineage>
</organism>
<dbReference type="OrthoDB" id="7065769at2"/>
<gene>
    <name evidence="1" type="ORF">OXPF_39570</name>
</gene>